<keyword evidence="2" id="KW-0812">Transmembrane</keyword>
<reference evidence="3 4" key="1">
    <citation type="journal article" date="2015" name="Genome Biol. Evol.">
        <title>Comparative Genomics of a Bacterivorous Green Alga Reveals Evolutionary Causalities and Consequences of Phago-Mixotrophic Mode of Nutrition.</title>
        <authorList>
            <person name="Burns J.A."/>
            <person name="Paasch A."/>
            <person name="Narechania A."/>
            <person name="Kim E."/>
        </authorList>
    </citation>
    <scope>NUCLEOTIDE SEQUENCE [LARGE SCALE GENOMIC DNA]</scope>
    <source>
        <strain evidence="3 4">PLY_AMNH</strain>
    </source>
</reference>
<comment type="caution">
    <text evidence="3">The sequence shown here is derived from an EMBL/GenBank/DDBJ whole genome shotgun (WGS) entry which is preliminary data.</text>
</comment>
<feature type="compositionally biased region" description="Polar residues" evidence="1">
    <location>
        <begin position="1"/>
        <end position="13"/>
    </location>
</feature>
<evidence type="ECO:0000313" key="4">
    <source>
        <dbReference type="Proteomes" id="UP001190700"/>
    </source>
</evidence>
<keyword evidence="2" id="KW-1133">Transmembrane helix</keyword>
<name>A0AAE0LH68_9CHLO</name>
<evidence type="ECO:0000256" key="1">
    <source>
        <dbReference type="SAM" id="MobiDB-lite"/>
    </source>
</evidence>
<evidence type="ECO:0000256" key="2">
    <source>
        <dbReference type="SAM" id="Phobius"/>
    </source>
</evidence>
<feature type="transmembrane region" description="Helical" evidence="2">
    <location>
        <begin position="118"/>
        <end position="142"/>
    </location>
</feature>
<protein>
    <submittedName>
        <fullName evidence="3">Uncharacterized protein</fullName>
    </submittedName>
</protein>
<feature type="compositionally biased region" description="Acidic residues" evidence="1">
    <location>
        <begin position="59"/>
        <end position="97"/>
    </location>
</feature>
<organism evidence="3 4">
    <name type="scientific">Cymbomonas tetramitiformis</name>
    <dbReference type="NCBI Taxonomy" id="36881"/>
    <lineage>
        <taxon>Eukaryota</taxon>
        <taxon>Viridiplantae</taxon>
        <taxon>Chlorophyta</taxon>
        <taxon>Pyramimonadophyceae</taxon>
        <taxon>Pyramimonadales</taxon>
        <taxon>Pyramimonadaceae</taxon>
        <taxon>Cymbomonas</taxon>
    </lineage>
</organism>
<sequence length="143" mass="16289">MPASAASSMQSEGSADDLSRHDGFESEERTDFSKEEPTDMSSEIFLDDDSLNSDGLFSSEEEDFTDEDYGDDEFDEEDFDEDDEDDDEDEEDEEDEDPSTKIDYDAEDQEGYSEDSMFWFKATFSTILVGITGGFLSIFIFYD</sequence>
<feature type="compositionally biased region" description="Basic and acidic residues" evidence="1">
    <location>
        <begin position="17"/>
        <end position="37"/>
    </location>
</feature>
<dbReference type="Proteomes" id="UP001190700">
    <property type="component" value="Unassembled WGS sequence"/>
</dbReference>
<gene>
    <name evidence="3" type="ORF">CYMTET_7741</name>
</gene>
<feature type="region of interest" description="Disordered" evidence="1">
    <location>
        <begin position="1"/>
        <end position="109"/>
    </location>
</feature>
<proteinExistence type="predicted"/>
<accession>A0AAE0LH68</accession>
<evidence type="ECO:0000313" key="3">
    <source>
        <dbReference type="EMBL" id="KAK3284615.1"/>
    </source>
</evidence>
<keyword evidence="4" id="KW-1185">Reference proteome</keyword>
<dbReference type="AlphaFoldDB" id="A0AAE0LH68"/>
<dbReference type="EMBL" id="LGRX02002219">
    <property type="protein sequence ID" value="KAK3284615.1"/>
    <property type="molecule type" value="Genomic_DNA"/>
</dbReference>
<keyword evidence="2" id="KW-0472">Membrane</keyword>